<protein>
    <submittedName>
        <fullName evidence="1">SPOSA6832_01089-mRNA-1:cds</fullName>
    </submittedName>
</protein>
<evidence type="ECO:0000313" key="1">
    <source>
        <dbReference type="EMBL" id="CEQ39569.1"/>
    </source>
</evidence>
<dbReference type="Gene3D" id="3.30.450.70">
    <property type="match status" value="1"/>
</dbReference>
<dbReference type="PANTHER" id="PTHR12403">
    <property type="entry name" value="TRAFFICKING PROTEIN PARTICLE COMPLEX SUBUNIT 2"/>
    <property type="match status" value="1"/>
</dbReference>
<dbReference type="Proteomes" id="UP000243876">
    <property type="component" value="Unassembled WGS sequence"/>
</dbReference>
<proteinExistence type="predicted"/>
<dbReference type="InterPro" id="IPR006722">
    <property type="entry name" value="Sedlin"/>
</dbReference>
<dbReference type="OrthoDB" id="10252102at2759"/>
<dbReference type="GO" id="GO:0005737">
    <property type="term" value="C:cytoplasm"/>
    <property type="evidence" value="ECO:0007669"/>
    <property type="project" value="GOC"/>
</dbReference>
<dbReference type="SUPFAM" id="SSF64356">
    <property type="entry name" value="SNARE-like"/>
    <property type="match status" value="1"/>
</dbReference>
<reference evidence="2" key="1">
    <citation type="submission" date="2015-02" db="EMBL/GenBank/DDBJ databases">
        <authorList>
            <person name="Gon?alves P."/>
        </authorList>
    </citation>
    <scope>NUCLEOTIDE SEQUENCE [LARGE SCALE GENOMIC DNA]</scope>
</reference>
<accession>A0A0D6EHW8</accession>
<name>A0A0D6EHW8_SPOSA</name>
<dbReference type="Pfam" id="PF04628">
    <property type="entry name" value="Sedlin_N"/>
    <property type="match status" value="1"/>
</dbReference>
<organism evidence="1 2">
    <name type="scientific">Sporidiobolus salmonicolor</name>
    <name type="common">Yeast-like fungus</name>
    <name type="synonym">Sporobolomyces salmonicolor</name>
    <dbReference type="NCBI Taxonomy" id="5005"/>
    <lineage>
        <taxon>Eukaryota</taxon>
        <taxon>Fungi</taxon>
        <taxon>Dikarya</taxon>
        <taxon>Basidiomycota</taxon>
        <taxon>Pucciniomycotina</taxon>
        <taxon>Microbotryomycetes</taxon>
        <taxon>Sporidiobolales</taxon>
        <taxon>Sporidiobolaceae</taxon>
        <taxon>Sporobolomyces</taxon>
    </lineage>
</organism>
<keyword evidence="2" id="KW-1185">Reference proteome</keyword>
<dbReference type="CDD" id="cd14825">
    <property type="entry name" value="TRAPPC2_sedlin"/>
    <property type="match status" value="1"/>
</dbReference>
<dbReference type="AlphaFoldDB" id="A0A0D6EHW8"/>
<gene>
    <name evidence="1" type="primary">SPOSA6832_01089</name>
</gene>
<sequence>MSYYLVLIGTLDNPLYETLLTSSKASSSTVISVSGASPSISSSFSVFGAVPAQATPNPGAPASGVGYGHKTGPNGKHVMQLVAHASLDVVEDVQWTNGGMYLKSIDKFHEWTVSAWLTPGGVKIILLHELKNDDGIRLFLQETWETYVKTLLNPFHELNAPIRNQTFDARIKASAKKHL</sequence>
<dbReference type="GO" id="GO:0006888">
    <property type="term" value="P:endoplasmic reticulum to Golgi vesicle-mediated transport"/>
    <property type="evidence" value="ECO:0007669"/>
    <property type="project" value="InterPro"/>
</dbReference>
<dbReference type="InterPro" id="IPR011012">
    <property type="entry name" value="Longin-like_dom_sf"/>
</dbReference>
<evidence type="ECO:0000313" key="2">
    <source>
        <dbReference type="Proteomes" id="UP000243876"/>
    </source>
</evidence>
<feature type="non-terminal residue" evidence="1">
    <location>
        <position position="1"/>
    </location>
</feature>
<dbReference type="EMBL" id="CENE01000003">
    <property type="protein sequence ID" value="CEQ39569.1"/>
    <property type="molecule type" value="Genomic_DNA"/>
</dbReference>